<feature type="region of interest" description="Disordered" evidence="7">
    <location>
        <begin position="818"/>
        <end position="841"/>
    </location>
</feature>
<evidence type="ECO:0000256" key="5">
    <source>
        <dbReference type="ARBA" id="ARBA00022821"/>
    </source>
</evidence>
<dbReference type="InterPro" id="IPR042197">
    <property type="entry name" value="Apaf_helical"/>
</dbReference>
<dbReference type="InterPro" id="IPR027417">
    <property type="entry name" value="P-loop_NTPase"/>
</dbReference>
<keyword evidence="6" id="KW-0067">ATP-binding</keyword>
<dbReference type="PANTHER" id="PTHR36766:SF40">
    <property type="entry name" value="DISEASE RESISTANCE PROTEIN RGA3"/>
    <property type="match status" value="1"/>
</dbReference>
<dbReference type="InterPro" id="IPR058922">
    <property type="entry name" value="WHD_DRP"/>
</dbReference>
<dbReference type="SUPFAM" id="SSF52058">
    <property type="entry name" value="L domain-like"/>
    <property type="match status" value="2"/>
</dbReference>
<dbReference type="Pfam" id="PF23559">
    <property type="entry name" value="WHD_DRP"/>
    <property type="match status" value="1"/>
</dbReference>
<dbReference type="Pfam" id="PF18052">
    <property type="entry name" value="Rx_N"/>
    <property type="match status" value="1"/>
</dbReference>
<dbReference type="InterPro" id="IPR002182">
    <property type="entry name" value="NB-ARC"/>
</dbReference>
<keyword evidence="5" id="KW-0611">Plant defense</keyword>
<keyword evidence="4" id="KW-0547">Nucleotide-binding</keyword>
<dbReference type="PANTHER" id="PTHR36766">
    <property type="entry name" value="PLANT BROAD-SPECTRUM MILDEW RESISTANCE PROTEIN RPW8"/>
    <property type="match status" value="1"/>
</dbReference>
<dbReference type="GO" id="GO:0002758">
    <property type="term" value="P:innate immune response-activating signaling pathway"/>
    <property type="evidence" value="ECO:0007669"/>
    <property type="project" value="UniProtKB-ARBA"/>
</dbReference>
<proteinExistence type="inferred from homology"/>
<dbReference type="AlphaFoldDB" id="A0A6V7QYZ2"/>
<dbReference type="Gene3D" id="1.20.5.4130">
    <property type="match status" value="1"/>
</dbReference>
<evidence type="ECO:0000313" key="12">
    <source>
        <dbReference type="EMBL" id="CAD1848147.1"/>
    </source>
</evidence>
<gene>
    <name evidence="12" type="ORF">CB5_LOCUS31358</name>
</gene>
<dbReference type="Gene3D" id="1.10.10.10">
    <property type="entry name" value="Winged helix-like DNA-binding domain superfamily/Winged helix DNA-binding domain"/>
    <property type="match status" value="1"/>
</dbReference>
<dbReference type="Gene3D" id="1.10.8.430">
    <property type="entry name" value="Helical domain of apoptotic protease-activating factors"/>
    <property type="match status" value="1"/>
</dbReference>
<dbReference type="InterPro" id="IPR032675">
    <property type="entry name" value="LRR_dom_sf"/>
</dbReference>
<dbReference type="InterPro" id="IPR041118">
    <property type="entry name" value="Rx_N"/>
</dbReference>
<keyword evidence="3" id="KW-0677">Repeat</keyword>
<feature type="domain" description="Disease resistance N-terminal" evidence="9">
    <location>
        <begin position="9"/>
        <end position="88"/>
    </location>
</feature>
<dbReference type="GO" id="GO:0009626">
    <property type="term" value="P:plant-type hypersensitive response"/>
    <property type="evidence" value="ECO:0007669"/>
    <property type="project" value="UniProtKB-ARBA"/>
</dbReference>
<dbReference type="GO" id="GO:0043531">
    <property type="term" value="F:ADP binding"/>
    <property type="evidence" value="ECO:0007669"/>
    <property type="project" value="InterPro"/>
</dbReference>
<name>A0A6V7QYZ2_ANACO</name>
<sequence length="1145" mass="129973">MDAIQSAAVSAAEEEFRLRSSFGEDRGRLETTLTKSQNLIDRAERWSFKDASLAQLLTQLKDAAYDAEDFLNDIDYQDQQKKIQAQQSQARQLFHNSLKYLGNLMNGAPKKMRTIHGRLDTIAADLEGLMGQLGLHGECSMPANRQMGSLVNEPIVYGRDEEREKVIELLGVPRGQSNNENDSVSVSAPAKRTKKENVSVRSIYGIGGVGKTTLAQVVYNDERVVKHFDLKIWVCVSDNFDVNSLSKEIIENAGKGYETDRMNLSSLQATLKEIVMAHRFLLILDDVWNENSREWQKFYTPLSYGQEGSMILVTTRTLKVANIAGTMDPIFLEGLSGNVYWDFFKSCAFRCENPEDYPELEKIGIDIAAKLKGSPLAAKTLGGLLNEDMDAGHWTTILNSELWELPQKEGDILPALQLSYLYLLPHLKRCFSFCSIFPKDYEFDKSDLTSIWVAEGFVIPQGNMLLEDIATMYLLDLTSRCFLQLSHRDPLNYVMHDLIHDLAQFVSVDECSRIDKGRGQITIPKTVRHLSVCCTSLEEKKLMELASYDKLRSIIILSKLWCELDSVIDCWFRGLTNIRCLKLSFCVITKLPESISNLKHLRYLDVSSTIIRSLPNSLCHLNNLQVLNITKCPLWWFPQGFTRLHNLRKLYPKEAIVSKISEIGKLTSLQHLAHFEVQKDDQHKIGELKHMTQLRGCLHIKKLENVESKEDACQAELDNKPHLDELILEWSRRTSNSHHDMEVLEGLQPHQKLKQLDIRHYGGTTSPSWLRPQTLNCLSKLHIKQCSKLTELPCLPPSLTSLVLVNVGLNSLPRLWDDRQDSTNESKTQQGCGDSSSSRSNRSSLLRNLYISLCSELTSLEGWLMPHNLPSLEAFRIENCKNLTLLPPDSFKDFVSLKSMRIVGCPMLACRRELILPPSINEVHLYSCGYLDQSLPGCLQNLKSLTRLVIKRSPHITSLPEQVMCQLKSLESLSIGHCEELSSLGGLGALASLKDITIRDCPKLADSEPPMFDFTDEVQRAEISLSIDRTTLLKVQSLRNLVPFIRELEIWGSDEREMFVGEDRELLRWFKSLKDLLIMSCDELNSLPTELHRLTSLQKLSINGCSSIHFLPENGLPASLMELDFGSCNEEFERQLEMYKSQKNL</sequence>
<reference evidence="12" key="1">
    <citation type="submission" date="2020-07" db="EMBL/GenBank/DDBJ databases">
        <authorList>
            <person name="Lin J."/>
        </authorList>
    </citation>
    <scope>NUCLEOTIDE SEQUENCE</scope>
</reference>
<dbReference type="PRINTS" id="PR00364">
    <property type="entry name" value="DISEASERSIST"/>
</dbReference>
<keyword evidence="2" id="KW-0433">Leucine-rich repeat</keyword>
<protein>
    <recommendedName>
        <fullName evidence="13">Disease resistance protein RGA3</fullName>
    </recommendedName>
</protein>
<feature type="domain" description="Disease resistance protein winged helix" evidence="10">
    <location>
        <begin position="436"/>
        <end position="503"/>
    </location>
</feature>
<dbReference type="Pfam" id="PF00931">
    <property type="entry name" value="NB-ARC"/>
    <property type="match status" value="1"/>
</dbReference>
<evidence type="ECO:0000256" key="2">
    <source>
        <dbReference type="ARBA" id="ARBA00022614"/>
    </source>
</evidence>
<dbReference type="Gene3D" id="3.40.50.300">
    <property type="entry name" value="P-loop containing nucleotide triphosphate hydrolases"/>
    <property type="match status" value="1"/>
</dbReference>
<feature type="compositionally biased region" description="Polar residues" evidence="7">
    <location>
        <begin position="825"/>
        <end position="834"/>
    </location>
</feature>
<evidence type="ECO:0000256" key="7">
    <source>
        <dbReference type="SAM" id="MobiDB-lite"/>
    </source>
</evidence>
<dbReference type="InterPro" id="IPR056789">
    <property type="entry name" value="LRR_R13L1-DRL21"/>
</dbReference>
<dbReference type="SUPFAM" id="SSF52540">
    <property type="entry name" value="P-loop containing nucleoside triphosphate hydrolases"/>
    <property type="match status" value="1"/>
</dbReference>
<dbReference type="GO" id="GO:0042742">
    <property type="term" value="P:defense response to bacterium"/>
    <property type="evidence" value="ECO:0007669"/>
    <property type="project" value="UniProtKB-ARBA"/>
</dbReference>
<evidence type="ECO:0000256" key="3">
    <source>
        <dbReference type="ARBA" id="ARBA00022737"/>
    </source>
</evidence>
<dbReference type="InterPro" id="IPR036388">
    <property type="entry name" value="WH-like_DNA-bd_sf"/>
</dbReference>
<feature type="domain" description="R13L1/DRL21-like LRR repeat region" evidence="11">
    <location>
        <begin position="685"/>
        <end position="804"/>
    </location>
</feature>
<evidence type="ECO:0000256" key="1">
    <source>
        <dbReference type="ARBA" id="ARBA00008894"/>
    </source>
</evidence>
<dbReference type="GO" id="GO:0005524">
    <property type="term" value="F:ATP binding"/>
    <property type="evidence" value="ECO:0007669"/>
    <property type="project" value="UniProtKB-KW"/>
</dbReference>
<accession>A0A6V7QYZ2</accession>
<dbReference type="FunFam" id="3.40.50.300:FF:001091">
    <property type="entry name" value="Probable disease resistance protein At1g61300"/>
    <property type="match status" value="1"/>
</dbReference>
<evidence type="ECO:0000259" key="11">
    <source>
        <dbReference type="Pfam" id="PF25019"/>
    </source>
</evidence>
<dbReference type="FunFam" id="1.10.10.10:FF:000322">
    <property type="entry name" value="Probable disease resistance protein At1g63360"/>
    <property type="match status" value="1"/>
</dbReference>
<evidence type="ECO:0008006" key="13">
    <source>
        <dbReference type="Google" id="ProtNLM"/>
    </source>
</evidence>
<comment type="similarity">
    <text evidence="1">Belongs to the disease resistance NB-LRR family.</text>
</comment>
<dbReference type="EMBL" id="CAJEUB010000070">
    <property type="protein sequence ID" value="CAD1848147.1"/>
    <property type="molecule type" value="Genomic_DNA"/>
</dbReference>
<organism evidence="12">
    <name type="scientific">Ananas comosus var. bracteatus</name>
    <name type="common">red pineapple</name>
    <dbReference type="NCBI Taxonomy" id="296719"/>
    <lineage>
        <taxon>Eukaryota</taxon>
        <taxon>Viridiplantae</taxon>
        <taxon>Streptophyta</taxon>
        <taxon>Embryophyta</taxon>
        <taxon>Tracheophyta</taxon>
        <taxon>Spermatophyta</taxon>
        <taxon>Magnoliopsida</taxon>
        <taxon>Liliopsida</taxon>
        <taxon>Poales</taxon>
        <taxon>Bromeliaceae</taxon>
        <taxon>Bromelioideae</taxon>
        <taxon>Ananas</taxon>
    </lineage>
</organism>
<feature type="domain" description="NB-ARC" evidence="8">
    <location>
        <begin position="194"/>
        <end position="350"/>
    </location>
</feature>
<evidence type="ECO:0000259" key="10">
    <source>
        <dbReference type="Pfam" id="PF23559"/>
    </source>
</evidence>
<evidence type="ECO:0000256" key="4">
    <source>
        <dbReference type="ARBA" id="ARBA00022741"/>
    </source>
</evidence>
<evidence type="ECO:0000259" key="9">
    <source>
        <dbReference type="Pfam" id="PF18052"/>
    </source>
</evidence>
<evidence type="ECO:0000259" key="8">
    <source>
        <dbReference type="Pfam" id="PF00931"/>
    </source>
</evidence>
<dbReference type="Gene3D" id="3.80.10.10">
    <property type="entry name" value="Ribonuclease Inhibitor"/>
    <property type="match status" value="3"/>
</dbReference>
<evidence type="ECO:0000256" key="6">
    <source>
        <dbReference type="ARBA" id="ARBA00022840"/>
    </source>
</evidence>
<dbReference type="Pfam" id="PF25019">
    <property type="entry name" value="LRR_R13L1-DRL21"/>
    <property type="match status" value="1"/>
</dbReference>